<dbReference type="Proteomes" id="UP001286313">
    <property type="component" value="Unassembled WGS sequence"/>
</dbReference>
<evidence type="ECO:0000313" key="2">
    <source>
        <dbReference type="EMBL" id="KAK3891419.1"/>
    </source>
</evidence>
<feature type="compositionally biased region" description="Basic and acidic residues" evidence="1">
    <location>
        <begin position="1"/>
        <end position="17"/>
    </location>
</feature>
<dbReference type="AlphaFoldDB" id="A0AAE1GE93"/>
<organism evidence="2 3">
    <name type="scientific">Petrolisthes cinctipes</name>
    <name type="common">Flat porcelain crab</name>
    <dbReference type="NCBI Taxonomy" id="88211"/>
    <lineage>
        <taxon>Eukaryota</taxon>
        <taxon>Metazoa</taxon>
        <taxon>Ecdysozoa</taxon>
        <taxon>Arthropoda</taxon>
        <taxon>Crustacea</taxon>
        <taxon>Multicrustacea</taxon>
        <taxon>Malacostraca</taxon>
        <taxon>Eumalacostraca</taxon>
        <taxon>Eucarida</taxon>
        <taxon>Decapoda</taxon>
        <taxon>Pleocyemata</taxon>
        <taxon>Anomura</taxon>
        <taxon>Galatheoidea</taxon>
        <taxon>Porcellanidae</taxon>
        <taxon>Petrolisthes</taxon>
    </lineage>
</organism>
<comment type="caution">
    <text evidence="2">The sequence shown here is derived from an EMBL/GenBank/DDBJ whole genome shotgun (WGS) entry which is preliminary data.</text>
</comment>
<sequence length="85" mass="9581">MGEMRRDVGEGDEDGVKKVHLRGLHRCSAKSNKQKNDNTPPLTHSNYTYSHPPACLISETFLDTDCNAAATLHRHSSWKILQHLL</sequence>
<evidence type="ECO:0000256" key="1">
    <source>
        <dbReference type="SAM" id="MobiDB-lite"/>
    </source>
</evidence>
<feature type="compositionally biased region" description="Basic residues" evidence="1">
    <location>
        <begin position="18"/>
        <end position="28"/>
    </location>
</feature>
<evidence type="ECO:0000313" key="3">
    <source>
        <dbReference type="Proteomes" id="UP001286313"/>
    </source>
</evidence>
<reference evidence="2" key="1">
    <citation type="submission" date="2023-10" db="EMBL/GenBank/DDBJ databases">
        <title>Genome assemblies of two species of porcelain crab, Petrolisthes cinctipes and Petrolisthes manimaculis (Anomura: Porcellanidae).</title>
        <authorList>
            <person name="Angst P."/>
        </authorList>
    </citation>
    <scope>NUCLEOTIDE SEQUENCE</scope>
    <source>
        <strain evidence="2">PB745_01</strain>
        <tissue evidence="2">Gill</tissue>
    </source>
</reference>
<accession>A0AAE1GE93</accession>
<feature type="region of interest" description="Disordered" evidence="1">
    <location>
        <begin position="1"/>
        <end position="45"/>
    </location>
</feature>
<name>A0AAE1GE93_PETCI</name>
<proteinExistence type="predicted"/>
<gene>
    <name evidence="2" type="ORF">Pcinc_004718</name>
</gene>
<keyword evidence="3" id="KW-1185">Reference proteome</keyword>
<protein>
    <submittedName>
        <fullName evidence="2">Uncharacterized protein</fullName>
    </submittedName>
</protein>
<dbReference type="EMBL" id="JAWQEG010000347">
    <property type="protein sequence ID" value="KAK3891419.1"/>
    <property type="molecule type" value="Genomic_DNA"/>
</dbReference>